<reference evidence="1" key="1">
    <citation type="journal article" date="2019" name="Sci. Rep.">
        <title>Draft genome of Tanacetum cinerariifolium, the natural source of mosquito coil.</title>
        <authorList>
            <person name="Yamashiro T."/>
            <person name="Shiraishi A."/>
            <person name="Satake H."/>
            <person name="Nakayama K."/>
        </authorList>
    </citation>
    <scope>NUCLEOTIDE SEQUENCE</scope>
</reference>
<protein>
    <submittedName>
        <fullName evidence="1">Uncharacterized protein</fullName>
    </submittedName>
</protein>
<dbReference type="AlphaFoldDB" id="A0A699UVS1"/>
<sequence>VLPPWPAGSLTGKPVFYAHGDASDKIVDQHFFDEATAFLTGPSGSNATIRRYSAEHAITAAMLHDCRLWFQDQSSGL</sequence>
<dbReference type="Gene3D" id="3.40.50.1820">
    <property type="entry name" value="alpha/beta hydrolase"/>
    <property type="match status" value="1"/>
</dbReference>
<proteinExistence type="predicted"/>
<organism evidence="1">
    <name type="scientific">Tanacetum cinerariifolium</name>
    <name type="common">Dalmatian daisy</name>
    <name type="synonym">Chrysanthemum cinerariifolium</name>
    <dbReference type="NCBI Taxonomy" id="118510"/>
    <lineage>
        <taxon>Eukaryota</taxon>
        <taxon>Viridiplantae</taxon>
        <taxon>Streptophyta</taxon>
        <taxon>Embryophyta</taxon>
        <taxon>Tracheophyta</taxon>
        <taxon>Spermatophyta</taxon>
        <taxon>Magnoliopsida</taxon>
        <taxon>eudicotyledons</taxon>
        <taxon>Gunneridae</taxon>
        <taxon>Pentapetalae</taxon>
        <taxon>asterids</taxon>
        <taxon>campanulids</taxon>
        <taxon>Asterales</taxon>
        <taxon>Asteraceae</taxon>
        <taxon>Asteroideae</taxon>
        <taxon>Anthemideae</taxon>
        <taxon>Anthemidinae</taxon>
        <taxon>Tanacetum</taxon>
    </lineage>
</organism>
<name>A0A699UVS1_TANCI</name>
<dbReference type="InterPro" id="IPR029058">
    <property type="entry name" value="AB_hydrolase_fold"/>
</dbReference>
<accession>A0A699UVS1</accession>
<evidence type="ECO:0000313" key="1">
    <source>
        <dbReference type="EMBL" id="GFD26935.1"/>
    </source>
</evidence>
<dbReference type="EMBL" id="BKCJ011372865">
    <property type="protein sequence ID" value="GFD26935.1"/>
    <property type="molecule type" value="Genomic_DNA"/>
</dbReference>
<comment type="caution">
    <text evidence="1">The sequence shown here is derived from an EMBL/GenBank/DDBJ whole genome shotgun (WGS) entry which is preliminary data.</text>
</comment>
<feature type="non-terminal residue" evidence="1">
    <location>
        <position position="1"/>
    </location>
</feature>
<gene>
    <name evidence="1" type="ORF">Tci_898904</name>
</gene>